<keyword evidence="1" id="KW-0238">DNA-binding</keyword>
<feature type="domain" description="HTH cro/C1-type" evidence="2">
    <location>
        <begin position="36"/>
        <end position="90"/>
    </location>
</feature>
<dbReference type="PROSITE" id="PS50943">
    <property type="entry name" value="HTH_CROC1"/>
    <property type="match status" value="1"/>
</dbReference>
<organism evidence="3 4">
    <name type="scientific">Rhodoferax lacus</name>
    <dbReference type="NCBI Taxonomy" id="2184758"/>
    <lineage>
        <taxon>Bacteria</taxon>
        <taxon>Pseudomonadati</taxon>
        <taxon>Pseudomonadota</taxon>
        <taxon>Betaproteobacteria</taxon>
        <taxon>Burkholderiales</taxon>
        <taxon>Comamonadaceae</taxon>
        <taxon>Rhodoferax</taxon>
    </lineage>
</organism>
<evidence type="ECO:0000313" key="3">
    <source>
        <dbReference type="EMBL" id="RFO98707.1"/>
    </source>
</evidence>
<dbReference type="RefSeq" id="WP_117173557.1">
    <property type="nucleotide sequence ID" value="NZ_QFZK01000001.1"/>
</dbReference>
<dbReference type="Proteomes" id="UP000260665">
    <property type="component" value="Unassembled WGS sequence"/>
</dbReference>
<dbReference type="EMBL" id="QFZK01000001">
    <property type="protein sequence ID" value="RFO98707.1"/>
    <property type="molecule type" value="Genomic_DNA"/>
</dbReference>
<dbReference type="PANTHER" id="PTHR46797">
    <property type="entry name" value="HTH-TYPE TRANSCRIPTIONAL REGULATOR"/>
    <property type="match status" value="1"/>
</dbReference>
<evidence type="ECO:0000259" key="2">
    <source>
        <dbReference type="PROSITE" id="PS50943"/>
    </source>
</evidence>
<name>A0A3E1RH47_9BURK</name>
<proteinExistence type="predicted"/>
<accession>A0A3E1RH47</accession>
<reference evidence="3 4" key="1">
    <citation type="submission" date="2018-05" db="EMBL/GenBank/DDBJ databases">
        <title>Rhodoferax soyangensis sp.nov., isolated from an oligotrophic freshwater lake.</title>
        <authorList>
            <person name="Park M."/>
        </authorList>
    </citation>
    <scope>NUCLEOTIDE SEQUENCE [LARGE SCALE GENOMIC DNA]</scope>
    <source>
        <strain evidence="3 4">IMCC26218</strain>
    </source>
</reference>
<dbReference type="GO" id="GO:0005829">
    <property type="term" value="C:cytosol"/>
    <property type="evidence" value="ECO:0007669"/>
    <property type="project" value="TreeGrafter"/>
</dbReference>
<protein>
    <recommendedName>
        <fullName evidence="2">HTH cro/C1-type domain-containing protein</fullName>
    </recommendedName>
</protein>
<evidence type="ECO:0000313" key="4">
    <source>
        <dbReference type="Proteomes" id="UP000260665"/>
    </source>
</evidence>
<dbReference type="InterPro" id="IPR010982">
    <property type="entry name" value="Lambda_DNA-bd_dom_sf"/>
</dbReference>
<dbReference type="InterPro" id="IPR050807">
    <property type="entry name" value="TransReg_Diox_bact_type"/>
</dbReference>
<keyword evidence="4" id="KW-1185">Reference proteome</keyword>
<dbReference type="GO" id="GO:0003677">
    <property type="term" value="F:DNA binding"/>
    <property type="evidence" value="ECO:0007669"/>
    <property type="project" value="UniProtKB-KW"/>
</dbReference>
<dbReference type="OrthoDB" id="6897133at2"/>
<sequence length="95" mass="10845">MKTRDDPVLDDELADLEFTGQTHEHLPWLHTLARNVRHFRRAQKVSQQALADRCGIYRTYLSRIETGKCNPSLTVLVTLSNALDIQPHALLVPLD</sequence>
<dbReference type="PANTHER" id="PTHR46797:SF1">
    <property type="entry name" value="METHYLPHOSPHONATE SYNTHASE"/>
    <property type="match status" value="1"/>
</dbReference>
<dbReference type="AlphaFoldDB" id="A0A3E1RH47"/>
<dbReference type="SMART" id="SM00530">
    <property type="entry name" value="HTH_XRE"/>
    <property type="match status" value="1"/>
</dbReference>
<comment type="caution">
    <text evidence="3">The sequence shown here is derived from an EMBL/GenBank/DDBJ whole genome shotgun (WGS) entry which is preliminary data.</text>
</comment>
<gene>
    <name evidence="3" type="ORF">DIC66_02155</name>
</gene>
<evidence type="ECO:0000256" key="1">
    <source>
        <dbReference type="ARBA" id="ARBA00023125"/>
    </source>
</evidence>
<dbReference type="Pfam" id="PF01381">
    <property type="entry name" value="HTH_3"/>
    <property type="match status" value="1"/>
</dbReference>
<dbReference type="Gene3D" id="1.10.260.40">
    <property type="entry name" value="lambda repressor-like DNA-binding domains"/>
    <property type="match status" value="1"/>
</dbReference>
<dbReference type="CDD" id="cd00093">
    <property type="entry name" value="HTH_XRE"/>
    <property type="match status" value="1"/>
</dbReference>
<dbReference type="SUPFAM" id="SSF47413">
    <property type="entry name" value="lambda repressor-like DNA-binding domains"/>
    <property type="match status" value="1"/>
</dbReference>
<dbReference type="InterPro" id="IPR001387">
    <property type="entry name" value="Cro/C1-type_HTH"/>
</dbReference>
<dbReference type="GO" id="GO:0003700">
    <property type="term" value="F:DNA-binding transcription factor activity"/>
    <property type="evidence" value="ECO:0007669"/>
    <property type="project" value="TreeGrafter"/>
</dbReference>